<evidence type="ECO:0000256" key="1">
    <source>
        <dbReference type="SAM" id="MobiDB-lite"/>
    </source>
</evidence>
<dbReference type="PROSITE" id="PS51259">
    <property type="entry name" value="MHD2"/>
    <property type="match status" value="1"/>
</dbReference>
<dbReference type="AlphaFoldDB" id="A0AA86SPY4"/>
<protein>
    <recommendedName>
        <fullName evidence="6">Protein unc-13 homolog</fullName>
    </recommendedName>
</protein>
<accession>A0AA86SPY4</accession>
<feature type="domain" description="MHD1" evidence="2">
    <location>
        <begin position="503"/>
        <end position="646"/>
    </location>
</feature>
<evidence type="ECO:0008006" key="6">
    <source>
        <dbReference type="Google" id="ProtNLM"/>
    </source>
</evidence>
<reference evidence="4" key="1">
    <citation type="submission" date="2023-10" db="EMBL/GenBank/DDBJ databases">
        <authorList>
            <person name="Domelevo Entfellner J.-B."/>
        </authorList>
    </citation>
    <scope>NUCLEOTIDE SEQUENCE</scope>
</reference>
<evidence type="ECO:0000259" key="2">
    <source>
        <dbReference type="PROSITE" id="PS51258"/>
    </source>
</evidence>
<dbReference type="EMBL" id="OY731400">
    <property type="protein sequence ID" value="CAJ1937026.1"/>
    <property type="molecule type" value="Genomic_DNA"/>
</dbReference>
<evidence type="ECO:0000313" key="5">
    <source>
        <dbReference type="Proteomes" id="UP001189624"/>
    </source>
</evidence>
<dbReference type="InterPro" id="IPR057984">
    <property type="entry name" value="PATROL1_C"/>
</dbReference>
<evidence type="ECO:0000313" key="4">
    <source>
        <dbReference type="EMBL" id="CAJ1937026.1"/>
    </source>
</evidence>
<evidence type="ECO:0000259" key="3">
    <source>
        <dbReference type="PROSITE" id="PS51259"/>
    </source>
</evidence>
<dbReference type="Gramene" id="rna-AYBTSS11_LOCUS7788">
    <property type="protein sequence ID" value="CAJ1937026.1"/>
    <property type="gene ID" value="gene-AYBTSS11_LOCUS7788"/>
</dbReference>
<dbReference type="PROSITE" id="PS51258">
    <property type="entry name" value="MHD1"/>
    <property type="match status" value="1"/>
</dbReference>
<dbReference type="InterPro" id="IPR014772">
    <property type="entry name" value="Munc13_dom-2"/>
</dbReference>
<proteinExistence type="predicted"/>
<feature type="domain" description="MHD2" evidence="3">
    <location>
        <begin position="776"/>
        <end position="886"/>
    </location>
</feature>
<organism evidence="4 5">
    <name type="scientific">Sphenostylis stenocarpa</name>
    <dbReference type="NCBI Taxonomy" id="92480"/>
    <lineage>
        <taxon>Eukaryota</taxon>
        <taxon>Viridiplantae</taxon>
        <taxon>Streptophyta</taxon>
        <taxon>Embryophyta</taxon>
        <taxon>Tracheophyta</taxon>
        <taxon>Spermatophyta</taxon>
        <taxon>Magnoliopsida</taxon>
        <taxon>eudicotyledons</taxon>
        <taxon>Gunneridae</taxon>
        <taxon>Pentapetalae</taxon>
        <taxon>rosids</taxon>
        <taxon>fabids</taxon>
        <taxon>Fabales</taxon>
        <taxon>Fabaceae</taxon>
        <taxon>Papilionoideae</taxon>
        <taxon>50 kb inversion clade</taxon>
        <taxon>NPAAA clade</taxon>
        <taxon>indigoferoid/millettioid clade</taxon>
        <taxon>Phaseoleae</taxon>
        <taxon>Sphenostylis</taxon>
    </lineage>
</organism>
<feature type="region of interest" description="Disordered" evidence="1">
    <location>
        <begin position="47"/>
        <end position="69"/>
    </location>
</feature>
<keyword evidence="5" id="KW-1185">Reference proteome</keyword>
<sequence length="947" mass="106996">MHDHVLVEFEDLPPSAFAHAAPNLSESELRETAYEILVGACRSSGPKPLTFVSHSDSNRGDKRNPSPSLYRSLTVTASSEVKKKLGLKTTSSRRNRRAATTGELMRVQMKVTEVTDTRVRRALLRVAPGQLGRRIESMVLPLELMQQLKCSDFSSEQEYEAWLRRNLKVLEAGLLLHPRLPLDKTDFSALSLQQIIHGGLEKPMDIGKDNESMHALRNVAMSLACRSFEGSVPDTCHWADGFPFNLRIYQTLLEACFDNHEENNVIEEVDEVLELIKTTWVMLGMNEMLHNVCFSWTLFQRYVATGQVENDLLLASSSLLAEAEKDANMMKDPFYSKSLSYALNFILNWAEERLLAYHDIFHDGNIESMQSVVSLAISSAKILVGDISLERSRMRKEADIPSTRVENYITSSLHAVFIQKLEKLDPRNSNYVPRQHDNVFPSLSVLARDISELAFEEKAMFSPILKRWHSLAAGVAVATLHVCYGHELKQYIRSVTELTPDTVETLMAADKLEKDLVHIAVEDSVDSDDGGKSVIREMYPYEAEAVIINLVKSWIKNRVDRLEECVDRNLQEEIWIPRANKECFAPSALEILGIIDDSLQAFFLLPIPMHAVLLPELMFALDKSLQQYILKAKAGCGNRNTFIPIMPALTRCSAGSKFHGVFRKKDKSQITQRRVFDLGTTNVDNSFGLPQLCVRINTMQRIGMGLKILEKRTIARLGNSKSTKDDGTEKRLKFKLSKAASLEGIRQLSEAMAYKLIIQDLCHVLWDGLYVGEVSSTRIEPFLEELNQCLKIILSTVHDRVITHVVTDVMKASFDGFLLVLLAGGPARAFSLEDHVIIDEDFKLLADLFWSNGKGLTADLIEKHSTSVKEVLPLFRKDTEELIKLFSQLILEMYNPAIKSHLPLPTTSGQWSPREPNTLLRVLCHRNDETAAKFLKKNYNLPKKSNR</sequence>
<dbReference type="PANTHER" id="PTHR31280:SF16">
    <property type="entry name" value="GLS PROTEIN (DUF810)"/>
    <property type="match status" value="1"/>
</dbReference>
<dbReference type="InterPro" id="IPR008528">
    <property type="entry name" value="unc-13_homologue"/>
</dbReference>
<dbReference type="Pfam" id="PF25761">
    <property type="entry name" value="TPR_PATROL1"/>
    <property type="match status" value="1"/>
</dbReference>
<dbReference type="Proteomes" id="UP001189624">
    <property type="component" value="Chromosome 3"/>
</dbReference>
<dbReference type="InterPro" id="IPR014770">
    <property type="entry name" value="Munc13_1"/>
</dbReference>
<name>A0AA86SPY4_9FABA</name>
<gene>
    <name evidence="4" type="ORF">AYBTSS11_LOCUS7788</name>
</gene>
<dbReference type="PANTHER" id="PTHR31280">
    <property type="entry name" value="PROTEIN UNC-13 HOMOLOG"/>
    <property type="match status" value="1"/>
</dbReference>